<reference evidence="3" key="2">
    <citation type="submission" date="2023-06" db="EMBL/GenBank/DDBJ databases">
        <authorList>
            <person name="Swenson N.G."/>
            <person name="Wegrzyn J.L."/>
            <person name="Mcevoy S.L."/>
        </authorList>
    </citation>
    <scope>NUCLEOTIDE SEQUENCE</scope>
    <source>
        <strain evidence="3">NS2018</strain>
        <tissue evidence="3">Leaf</tissue>
    </source>
</reference>
<dbReference type="SUPFAM" id="SSF54928">
    <property type="entry name" value="RNA-binding domain, RBD"/>
    <property type="match status" value="1"/>
</dbReference>
<evidence type="ECO:0000256" key="1">
    <source>
        <dbReference type="ARBA" id="ARBA00022884"/>
    </source>
</evidence>
<evidence type="ECO:0000259" key="2">
    <source>
        <dbReference type="PROSITE" id="PS50177"/>
    </source>
</evidence>
<dbReference type="GO" id="GO:0003729">
    <property type="term" value="F:mRNA binding"/>
    <property type="evidence" value="ECO:0007669"/>
    <property type="project" value="TreeGrafter"/>
</dbReference>
<feature type="domain" description="NTF2" evidence="2">
    <location>
        <begin position="17"/>
        <end position="134"/>
    </location>
</feature>
<gene>
    <name evidence="3" type="ORF">LWI29_026261</name>
</gene>
<dbReference type="CDD" id="cd00780">
    <property type="entry name" value="NTF2"/>
    <property type="match status" value="1"/>
</dbReference>
<evidence type="ECO:0000313" key="3">
    <source>
        <dbReference type="EMBL" id="KAK0576986.1"/>
    </source>
</evidence>
<comment type="caution">
    <text evidence="3">The sequence shown here is derived from an EMBL/GenBank/DDBJ whole genome shotgun (WGS) entry which is preliminary data.</text>
</comment>
<dbReference type="InterPro" id="IPR002075">
    <property type="entry name" value="NTF2_dom"/>
</dbReference>
<dbReference type="FunFam" id="3.10.450.50:FF:000003">
    <property type="entry name" value="Nuclear transport factor 2 family protein"/>
    <property type="match status" value="1"/>
</dbReference>
<dbReference type="PANTHER" id="PTHR10693">
    <property type="entry name" value="RAS GTPASE-ACTIVATING PROTEIN-BINDING PROTEIN"/>
    <property type="match status" value="1"/>
</dbReference>
<dbReference type="GO" id="GO:1990904">
    <property type="term" value="C:ribonucleoprotein complex"/>
    <property type="evidence" value="ECO:0007669"/>
    <property type="project" value="TreeGrafter"/>
</dbReference>
<dbReference type="InterPro" id="IPR012677">
    <property type="entry name" value="Nucleotide-bd_a/b_plait_sf"/>
</dbReference>
<reference evidence="3" key="1">
    <citation type="journal article" date="2022" name="Plant J.">
        <title>Strategies of tolerance reflected in two North American maple genomes.</title>
        <authorList>
            <person name="McEvoy S.L."/>
            <person name="Sezen U.U."/>
            <person name="Trouern-Trend A."/>
            <person name="McMahon S.M."/>
            <person name="Schaberg P.G."/>
            <person name="Yang J."/>
            <person name="Wegrzyn J.L."/>
            <person name="Swenson N.G."/>
        </authorList>
    </citation>
    <scope>NUCLEOTIDE SEQUENCE</scope>
    <source>
        <strain evidence="3">NS2018</strain>
    </source>
</reference>
<accession>A0AA39VEB5</accession>
<dbReference type="Proteomes" id="UP001168877">
    <property type="component" value="Unassembled WGS sequence"/>
</dbReference>
<protein>
    <recommendedName>
        <fullName evidence="2">NTF2 domain-containing protein</fullName>
    </recommendedName>
</protein>
<keyword evidence="1" id="KW-0694">RNA-binding</keyword>
<proteinExistence type="predicted"/>
<dbReference type="InterPro" id="IPR035979">
    <property type="entry name" value="RBD_domain_sf"/>
</dbReference>
<dbReference type="AlphaFoldDB" id="A0AA39VEB5"/>
<dbReference type="PANTHER" id="PTHR10693:SF20">
    <property type="entry name" value="AT27578P"/>
    <property type="match status" value="1"/>
</dbReference>
<name>A0AA39VEB5_ACESA</name>
<dbReference type="InterPro" id="IPR039539">
    <property type="entry name" value="Ras_GTPase_bind_prot"/>
</dbReference>
<organism evidence="3 4">
    <name type="scientific">Acer saccharum</name>
    <name type="common">Sugar maple</name>
    <dbReference type="NCBI Taxonomy" id="4024"/>
    <lineage>
        <taxon>Eukaryota</taxon>
        <taxon>Viridiplantae</taxon>
        <taxon>Streptophyta</taxon>
        <taxon>Embryophyta</taxon>
        <taxon>Tracheophyta</taxon>
        <taxon>Spermatophyta</taxon>
        <taxon>Magnoliopsida</taxon>
        <taxon>eudicotyledons</taxon>
        <taxon>Gunneridae</taxon>
        <taxon>Pentapetalae</taxon>
        <taxon>rosids</taxon>
        <taxon>malvids</taxon>
        <taxon>Sapindales</taxon>
        <taxon>Sapindaceae</taxon>
        <taxon>Hippocastanoideae</taxon>
        <taxon>Acereae</taxon>
        <taxon>Acer</taxon>
    </lineage>
</organism>
<dbReference type="Gene3D" id="3.10.450.50">
    <property type="match status" value="1"/>
</dbReference>
<evidence type="ECO:0000313" key="4">
    <source>
        <dbReference type="Proteomes" id="UP001168877"/>
    </source>
</evidence>
<dbReference type="Gene3D" id="3.30.70.330">
    <property type="match status" value="1"/>
</dbReference>
<dbReference type="InterPro" id="IPR032710">
    <property type="entry name" value="NTF2-like_dom_sf"/>
</dbReference>
<dbReference type="Pfam" id="PF02136">
    <property type="entry name" value="NTF2"/>
    <property type="match status" value="1"/>
</dbReference>
<dbReference type="EMBL" id="JAUESC010000386">
    <property type="protein sequence ID" value="KAK0576986.1"/>
    <property type="molecule type" value="Genomic_DNA"/>
</dbReference>
<keyword evidence="4" id="KW-1185">Reference proteome</keyword>
<sequence length="279" mass="30946">MAASMQQAPTTLAADIVGNAFVHLYYLKLRQSPELVHKFYEDVSKYGRPKEDGAMSITTTMQAINDKILSLDHEEFSAEITTVDAQESYNGSVLVLVTGNLTGKDNVRRRKFTQSFFLAPQDKGYFVLNDGLITYHAASLLTTMFHPCKRIMEMAQSKKRKQYMLRRTYSCVPISSSPTQASLRSIKSQEQQLVASTNAAVDNGNSQEGPRVYLKGLPVNATHGLVENEFKRFGTIRSGGIQSIKMHKGFCSGFVEFVEETAVQSATEASPILIKPTDV</sequence>
<dbReference type="SUPFAM" id="SSF54427">
    <property type="entry name" value="NTF2-like"/>
    <property type="match status" value="1"/>
</dbReference>
<dbReference type="PROSITE" id="PS50177">
    <property type="entry name" value="NTF2_DOMAIN"/>
    <property type="match status" value="1"/>
</dbReference>
<dbReference type="InterPro" id="IPR018222">
    <property type="entry name" value="Nuclear_transport_factor_2_euk"/>
</dbReference>
<dbReference type="GO" id="GO:0005829">
    <property type="term" value="C:cytosol"/>
    <property type="evidence" value="ECO:0007669"/>
    <property type="project" value="TreeGrafter"/>
</dbReference>